<proteinExistence type="predicted"/>
<dbReference type="Gene3D" id="3.30.450.20">
    <property type="entry name" value="PAS domain"/>
    <property type="match status" value="1"/>
</dbReference>
<keyword evidence="7" id="KW-1185">Reference proteome</keyword>
<evidence type="ECO:0000313" key="6">
    <source>
        <dbReference type="EMBL" id="QEK38757.1"/>
    </source>
</evidence>
<dbReference type="PRINTS" id="PR00344">
    <property type="entry name" value="BCTRLSENSOR"/>
</dbReference>
<protein>
    <recommendedName>
        <fullName evidence="2">histidine kinase</fullName>
        <ecNumber evidence="2">2.7.13.3</ecNumber>
    </recommendedName>
</protein>
<feature type="domain" description="Response regulatory" evidence="5">
    <location>
        <begin position="435"/>
        <end position="548"/>
    </location>
</feature>
<name>A0A5C0UGA8_9PROT</name>
<dbReference type="EMBL" id="CP043316">
    <property type="protein sequence ID" value="QEK38757.1"/>
    <property type="molecule type" value="Genomic_DNA"/>
</dbReference>
<dbReference type="InterPro" id="IPR005467">
    <property type="entry name" value="His_kinase_dom"/>
</dbReference>
<feature type="domain" description="Histidine kinase" evidence="4">
    <location>
        <begin position="204"/>
        <end position="416"/>
    </location>
</feature>
<dbReference type="SMART" id="SM00387">
    <property type="entry name" value="HATPase_c"/>
    <property type="match status" value="1"/>
</dbReference>
<dbReference type="KEGG" id="cpri:FZC34_02470"/>
<dbReference type="Pfam" id="PF00072">
    <property type="entry name" value="Response_reg"/>
    <property type="match status" value="1"/>
</dbReference>
<dbReference type="SUPFAM" id="SSF55874">
    <property type="entry name" value="ATPase domain of HSP90 chaperone/DNA topoisomerase II/histidine kinase"/>
    <property type="match status" value="1"/>
</dbReference>
<dbReference type="Proteomes" id="UP000325004">
    <property type="component" value="Chromosome"/>
</dbReference>
<dbReference type="GO" id="GO:0000155">
    <property type="term" value="F:phosphorelay sensor kinase activity"/>
    <property type="evidence" value="ECO:0007669"/>
    <property type="project" value="InterPro"/>
</dbReference>
<dbReference type="InterPro" id="IPR011006">
    <property type="entry name" value="CheY-like_superfamily"/>
</dbReference>
<dbReference type="InterPro" id="IPR004358">
    <property type="entry name" value="Sig_transdc_His_kin-like_C"/>
</dbReference>
<dbReference type="SUPFAM" id="SSF47384">
    <property type="entry name" value="Homodimeric domain of signal transducing histidine kinase"/>
    <property type="match status" value="1"/>
</dbReference>
<evidence type="ECO:0000313" key="7">
    <source>
        <dbReference type="Proteomes" id="UP000325004"/>
    </source>
</evidence>
<dbReference type="InterPro" id="IPR036890">
    <property type="entry name" value="HATPase_C_sf"/>
</dbReference>
<reference evidence="6 7" key="1">
    <citation type="submission" date="2019-08" db="EMBL/GenBank/DDBJ databases">
        <title>Highly reduced genomes of protist endosymbionts show evolutionary convergence.</title>
        <authorList>
            <person name="George E."/>
            <person name="Husnik F."/>
            <person name="Tashyreva D."/>
            <person name="Prokopchuk G."/>
            <person name="Horak A."/>
            <person name="Kwong W.K."/>
            <person name="Lukes J."/>
            <person name="Keeling P.J."/>
        </authorList>
    </citation>
    <scope>NUCLEOTIDE SEQUENCE [LARGE SCALE GENOMIC DNA]</scope>
    <source>
        <strain evidence="6">1604LC</strain>
    </source>
</reference>
<dbReference type="SMART" id="SM00448">
    <property type="entry name" value="REC"/>
    <property type="match status" value="1"/>
</dbReference>
<dbReference type="OrthoDB" id="9796100at2"/>
<dbReference type="PANTHER" id="PTHR43065:SF42">
    <property type="entry name" value="TWO-COMPONENT SENSOR PPRA"/>
    <property type="match status" value="1"/>
</dbReference>
<dbReference type="PANTHER" id="PTHR43065">
    <property type="entry name" value="SENSOR HISTIDINE KINASE"/>
    <property type="match status" value="1"/>
</dbReference>
<comment type="catalytic activity">
    <reaction evidence="1">
        <text>ATP + protein L-histidine = ADP + protein N-phospho-L-histidine.</text>
        <dbReference type="EC" id="2.7.13.3"/>
    </reaction>
</comment>
<accession>A0A5C0UGA8</accession>
<sequence length="551" mass="62905">MGILDLFFKSKRYHKCLTYPCVIVSAQGEILDYNKEFASNFSESMGEKFSSVIKIVHDHGRVITEKFDNKWELNYLQISKNEYHVLFFPYSNDNFLIDIPSPLVIVNSNGDIVHFNREFQKYFDIDLHNQNLANLFSFNSESLKSIETSHEVNINDDTTILVRYKPTNCAMWIVSLTDKSEINEIKYKMIKAQHLQSLGQLIASVSHDFNNMFTATSGFCEILIEKTKDTEIYSEINEIMQHISSAKDLSKQLVKFVSNNNIENCNPYQTLSNLNKIAMKLVGDHIDIQFDLQELDTTIHLSNSSLERIMINMIINSRDAITKDGIINIKLRDAEKALDHLENHIDYISISVQDNGHGIPKENRRKVFDPFFSTKKDGTGLGLSNIAQIIKNAKGKLDLESNENGTTITILLPKANNKLKKPMQNQYKKTNIPRKILIVEDEAGVRKVMWHALKKDGHNIIEAHNGKIALDKLQSNQDLDLVITDASLPELSGDKLAKEIKSTFPNIKVLVVSGYDESMIKSKFEQYDGFLPKPFTISQLLEKTHEIINNI</sequence>
<evidence type="ECO:0000256" key="2">
    <source>
        <dbReference type="ARBA" id="ARBA00012438"/>
    </source>
</evidence>
<dbReference type="PROSITE" id="PS50109">
    <property type="entry name" value="HIS_KIN"/>
    <property type="match status" value="1"/>
</dbReference>
<evidence type="ECO:0000256" key="3">
    <source>
        <dbReference type="PROSITE-ProRule" id="PRU00169"/>
    </source>
</evidence>
<gene>
    <name evidence="6" type="ORF">FZC34_02470</name>
</gene>
<evidence type="ECO:0000259" key="4">
    <source>
        <dbReference type="PROSITE" id="PS50109"/>
    </source>
</evidence>
<dbReference type="Gene3D" id="3.40.50.2300">
    <property type="match status" value="1"/>
</dbReference>
<evidence type="ECO:0000256" key="1">
    <source>
        <dbReference type="ARBA" id="ARBA00000085"/>
    </source>
</evidence>
<dbReference type="RefSeq" id="WP_148971878.1">
    <property type="nucleotide sequence ID" value="NZ_CP043316.1"/>
</dbReference>
<evidence type="ECO:0000259" key="5">
    <source>
        <dbReference type="PROSITE" id="PS50110"/>
    </source>
</evidence>
<dbReference type="Pfam" id="PF02518">
    <property type="entry name" value="HATPase_c"/>
    <property type="match status" value="1"/>
</dbReference>
<dbReference type="Gene3D" id="3.30.565.10">
    <property type="entry name" value="Histidine kinase-like ATPase, C-terminal domain"/>
    <property type="match status" value="1"/>
</dbReference>
<feature type="modified residue" description="4-aspartylphosphate" evidence="3">
    <location>
        <position position="485"/>
    </location>
</feature>
<dbReference type="InterPro" id="IPR001789">
    <property type="entry name" value="Sig_transdc_resp-reg_receiver"/>
</dbReference>
<dbReference type="InterPro" id="IPR036097">
    <property type="entry name" value="HisK_dim/P_sf"/>
</dbReference>
<organism evidence="6 7">
    <name type="scientific">Candidatus Cytomitobacter primus</name>
    <dbReference type="NCBI Taxonomy" id="2066024"/>
    <lineage>
        <taxon>Bacteria</taxon>
        <taxon>Pseudomonadati</taxon>
        <taxon>Pseudomonadota</taxon>
        <taxon>Alphaproteobacteria</taxon>
        <taxon>Holosporales</taxon>
        <taxon>Holosporaceae</taxon>
        <taxon>Candidatus Cytomitobacter</taxon>
    </lineage>
</organism>
<dbReference type="EC" id="2.7.13.3" evidence="2"/>
<dbReference type="AlphaFoldDB" id="A0A5C0UGA8"/>
<dbReference type="PROSITE" id="PS50110">
    <property type="entry name" value="RESPONSE_REGULATORY"/>
    <property type="match status" value="1"/>
</dbReference>
<dbReference type="InterPro" id="IPR003594">
    <property type="entry name" value="HATPase_dom"/>
</dbReference>
<dbReference type="Gene3D" id="1.10.287.130">
    <property type="match status" value="1"/>
</dbReference>
<keyword evidence="3" id="KW-0597">Phosphoprotein</keyword>
<dbReference type="SUPFAM" id="SSF52172">
    <property type="entry name" value="CheY-like"/>
    <property type="match status" value="1"/>
</dbReference>